<organism evidence="6">
    <name type="scientific">marine sediment metagenome</name>
    <dbReference type="NCBI Taxonomy" id="412755"/>
    <lineage>
        <taxon>unclassified sequences</taxon>
        <taxon>metagenomes</taxon>
        <taxon>ecological metagenomes</taxon>
    </lineage>
</organism>
<dbReference type="GO" id="GO:0046872">
    <property type="term" value="F:metal ion binding"/>
    <property type="evidence" value="ECO:0007669"/>
    <property type="project" value="UniProtKB-KW"/>
</dbReference>
<dbReference type="Pfam" id="PF24827">
    <property type="entry name" value="AstE_AspA_cat"/>
    <property type="match status" value="1"/>
</dbReference>
<feature type="domain" description="Succinylglutamate desuccinylase/Aspartoacylase catalytic" evidence="5">
    <location>
        <begin position="45"/>
        <end position="105"/>
    </location>
</feature>
<dbReference type="InterPro" id="IPR053138">
    <property type="entry name" value="N-alpha-Ac-DABA_deacetylase"/>
</dbReference>
<dbReference type="SUPFAM" id="SSF53187">
    <property type="entry name" value="Zn-dependent exopeptidases"/>
    <property type="match status" value="1"/>
</dbReference>
<feature type="non-terminal residue" evidence="6">
    <location>
        <position position="121"/>
    </location>
</feature>
<gene>
    <name evidence="6" type="ORF">S01H4_58918</name>
</gene>
<keyword evidence="4" id="KW-0862">Zinc</keyword>
<comment type="cofactor">
    <cofactor evidence="1">
        <name>Zn(2+)</name>
        <dbReference type="ChEBI" id="CHEBI:29105"/>
    </cofactor>
</comment>
<dbReference type="PANTHER" id="PTHR37326">
    <property type="entry name" value="BLL3975 PROTEIN"/>
    <property type="match status" value="1"/>
</dbReference>
<sequence>MKNKVTFGGVTVGPGEIGFSTLITVELADSTPVSLPLIIMNGIEDGPKFLFSGAVHGGELIGANVVRRVLREELDPMKLKGLVVGIPIGNPLGFQFGDRASPQDLVTGPRFTIHIVWVDRP</sequence>
<dbReference type="AlphaFoldDB" id="X1EKA2"/>
<dbReference type="PANTHER" id="PTHR37326:SF1">
    <property type="entry name" value="BLL3975 PROTEIN"/>
    <property type="match status" value="1"/>
</dbReference>
<accession>X1EKA2</accession>
<reference evidence="6" key="1">
    <citation type="journal article" date="2014" name="Front. Microbiol.">
        <title>High frequency of phylogenetically diverse reductive dehalogenase-homologous genes in deep subseafloor sedimentary metagenomes.</title>
        <authorList>
            <person name="Kawai M."/>
            <person name="Futagami T."/>
            <person name="Toyoda A."/>
            <person name="Takaki Y."/>
            <person name="Nishi S."/>
            <person name="Hori S."/>
            <person name="Arai W."/>
            <person name="Tsubouchi T."/>
            <person name="Morono Y."/>
            <person name="Uchiyama I."/>
            <person name="Ito T."/>
            <person name="Fujiyama A."/>
            <person name="Inagaki F."/>
            <person name="Takami H."/>
        </authorList>
    </citation>
    <scope>NUCLEOTIDE SEQUENCE</scope>
    <source>
        <strain evidence="6">Expedition CK06-06</strain>
    </source>
</reference>
<evidence type="ECO:0000256" key="1">
    <source>
        <dbReference type="ARBA" id="ARBA00001947"/>
    </source>
</evidence>
<evidence type="ECO:0000259" key="5">
    <source>
        <dbReference type="Pfam" id="PF24827"/>
    </source>
</evidence>
<keyword evidence="2" id="KW-0479">Metal-binding</keyword>
<dbReference type="InterPro" id="IPR055438">
    <property type="entry name" value="AstE_AspA_cat"/>
</dbReference>
<keyword evidence="3" id="KW-0378">Hydrolase</keyword>
<evidence type="ECO:0000256" key="2">
    <source>
        <dbReference type="ARBA" id="ARBA00022723"/>
    </source>
</evidence>
<evidence type="ECO:0000256" key="4">
    <source>
        <dbReference type="ARBA" id="ARBA00022833"/>
    </source>
</evidence>
<dbReference type="EMBL" id="BART01034484">
    <property type="protein sequence ID" value="GAH17554.1"/>
    <property type="molecule type" value="Genomic_DNA"/>
</dbReference>
<comment type="caution">
    <text evidence="6">The sequence shown here is derived from an EMBL/GenBank/DDBJ whole genome shotgun (WGS) entry which is preliminary data.</text>
</comment>
<dbReference type="Gene3D" id="3.40.630.10">
    <property type="entry name" value="Zn peptidases"/>
    <property type="match status" value="1"/>
</dbReference>
<evidence type="ECO:0000256" key="3">
    <source>
        <dbReference type="ARBA" id="ARBA00022801"/>
    </source>
</evidence>
<proteinExistence type="predicted"/>
<evidence type="ECO:0000313" key="6">
    <source>
        <dbReference type="EMBL" id="GAH17554.1"/>
    </source>
</evidence>
<name>X1EKA2_9ZZZZ</name>
<protein>
    <recommendedName>
        <fullName evidence="5">Succinylglutamate desuccinylase/Aspartoacylase catalytic domain-containing protein</fullName>
    </recommendedName>
</protein>
<dbReference type="GO" id="GO:0016788">
    <property type="term" value="F:hydrolase activity, acting on ester bonds"/>
    <property type="evidence" value="ECO:0007669"/>
    <property type="project" value="InterPro"/>
</dbReference>